<evidence type="ECO:0000313" key="22">
    <source>
        <dbReference type="Proteomes" id="UP001054252"/>
    </source>
</evidence>
<gene>
    <name evidence="21" type="ORF">SLEP1_g29473</name>
</gene>
<evidence type="ECO:0000256" key="7">
    <source>
        <dbReference type="ARBA" id="ARBA00022692"/>
    </source>
</evidence>
<feature type="domain" description="Apple" evidence="20">
    <location>
        <begin position="343"/>
        <end position="429"/>
    </location>
</feature>
<evidence type="ECO:0000256" key="2">
    <source>
        <dbReference type="ARBA" id="ARBA00022475"/>
    </source>
</evidence>
<evidence type="ECO:0000259" key="19">
    <source>
        <dbReference type="PROSITE" id="PS50927"/>
    </source>
</evidence>
<dbReference type="PROSITE" id="PS50011">
    <property type="entry name" value="PROTEIN_KINASE_DOM"/>
    <property type="match status" value="1"/>
</dbReference>
<dbReference type="PANTHER" id="PTHR27002">
    <property type="entry name" value="RECEPTOR-LIKE SERINE/THREONINE-PROTEIN KINASE SD1-8"/>
    <property type="match status" value="1"/>
</dbReference>
<accession>A0AAV5K730</accession>
<dbReference type="SMART" id="SM00473">
    <property type="entry name" value="PAN_AP"/>
    <property type="match status" value="1"/>
</dbReference>
<comment type="caution">
    <text evidence="21">The sequence shown here is derived from an EMBL/GenBank/DDBJ whole genome shotgun (WGS) entry which is preliminary data.</text>
</comment>
<dbReference type="GO" id="GO:0048544">
    <property type="term" value="P:recognition of pollen"/>
    <property type="evidence" value="ECO:0007669"/>
    <property type="project" value="InterPro"/>
</dbReference>
<dbReference type="SMART" id="SM00108">
    <property type="entry name" value="B_lectin"/>
    <property type="match status" value="1"/>
</dbReference>
<evidence type="ECO:0000256" key="10">
    <source>
        <dbReference type="ARBA" id="ARBA00022741"/>
    </source>
</evidence>
<name>A0AAV5K730_9ROSI</name>
<dbReference type="InterPro" id="IPR001245">
    <property type="entry name" value="Ser-Thr/Tyr_kinase_cat_dom"/>
</dbReference>
<evidence type="ECO:0000256" key="11">
    <source>
        <dbReference type="ARBA" id="ARBA00022777"/>
    </source>
</evidence>
<dbReference type="AlphaFoldDB" id="A0AAV5K730"/>
<dbReference type="FunFam" id="3.30.200.20:FF:000924">
    <property type="entry name" value="Uncharacterized protein"/>
    <property type="match status" value="1"/>
</dbReference>
<dbReference type="Pfam" id="PF07714">
    <property type="entry name" value="PK_Tyr_Ser-Thr"/>
    <property type="match status" value="2"/>
</dbReference>
<organism evidence="21 22">
    <name type="scientific">Rubroshorea leprosula</name>
    <dbReference type="NCBI Taxonomy" id="152421"/>
    <lineage>
        <taxon>Eukaryota</taxon>
        <taxon>Viridiplantae</taxon>
        <taxon>Streptophyta</taxon>
        <taxon>Embryophyta</taxon>
        <taxon>Tracheophyta</taxon>
        <taxon>Spermatophyta</taxon>
        <taxon>Magnoliopsida</taxon>
        <taxon>eudicotyledons</taxon>
        <taxon>Gunneridae</taxon>
        <taxon>Pentapetalae</taxon>
        <taxon>rosids</taxon>
        <taxon>malvids</taxon>
        <taxon>Malvales</taxon>
        <taxon>Dipterocarpaceae</taxon>
        <taxon>Rubroshorea</taxon>
    </lineage>
</organism>
<dbReference type="PROSITE" id="PS50948">
    <property type="entry name" value="PAN"/>
    <property type="match status" value="1"/>
</dbReference>
<evidence type="ECO:0000256" key="5">
    <source>
        <dbReference type="ARBA" id="ARBA00022553"/>
    </source>
</evidence>
<protein>
    <recommendedName>
        <fullName evidence="23">Receptor-like serine/threonine-protein kinase</fullName>
    </recommendedName>
</protein>
<evidence type="ECO:0000313" key="21">
    <source>
        <dbReference type="EMBL" id="GKV19181.1"/>
    </source>
</evidence>
<keyword evidence="11" id="KW-0418">Kinase</keyword>
<keyword evidence="9" id="KW-0430">Lectin</keyword>
<keyword evidence="17" id="KW-0325">Glycoprotein</keyword>
<dbReference type="SUPFAM" id="SSF56112">
    <property type="entry name" value="Protein kinase-like (PK-like)"/>
    <property type="match status" value="2"/>
</dbReference>
<evidence type="ECO:0000256" key="1">
    <source>
        <dbReference type="ARBA" id="ARBA00004251"/>
    </source>
</evidence>
<dbReference type="InterPro" id="IPR008271">
    <property type="entry name" value="Ser/Thr_kinase_AS"/>
</dbReference>
<keyword evidence="8" id="KW-0732">Signal</keyword>
<sequence>MLTENQNFSILLSSIFIFLKLFLLHCYAVTYNITSSNPLSQNETLISPAQVFELGFFRPDNSTNQYVGIWYKNIAPRTIVWVANRENPVIDSLASLKIGSDGNLKLVDGNEVILWSNNVSVQSNSSVAVLLDNGNFVLQDGLSGQQLWKSFEHPVNTLLPGAGIGYDLETGERRVLSSWKSNSDPSRGDFVIEIVPRSPPQAFIWNGSVPYWRSGEWNKILFIGLPGMVSTYSSVFSLVQNIEQGTGYFYLNLNTTDRVANMVISSEGYLKMMIWGRDTGWYSKATGPNNTCEVYGTCGPFGICKIYKFPVCSCLEGFIPKSDEEWNKNNWTGGCVRRTELSCLAWTSLEASQGEETDKFWKMNGIKLPDKSKYQEVSDVNECGQWCLNNCTCKAYAYVMGIGCLLWSEDLIDMQEFSSGGEDLFIRLASSELGKKNRALENFDPDARRESPRDIFLESTLRSIVKKGEPQELPLFDFDSIVVATNNFSMANKLGQGGYGPVYKGKLYDGTDIAVKRLSSSSGQGIEEFKNEVGLISKLQHRNLVRLVGCCVEGEERILIYEFLANKSLDNYLFSSECILLDPTKRAELSWAERFNIIQGIARVGLYLHRDSCLRVIHRDLKVGNILLDDKMNPKISDFGSARIFEGTQNLAKTHKVVGTFGYMSPEYALGGIFSEKSDVFSFGVLLLEIVSGKKGKLYDGTDIAVKRLSSSSRQGIEEFKNEVGLISKLQHRNLVRLVGCCVEGEERILIYEFLANKSLDNYLFDPTKRAELSWAERFNIIQGIARGLLYLHRDSCLRVIHRDLKVSNILLDDKMNPKISDFGLARIFEGTQYLANTHKVVGTFGYMSPEYALGGIFSEKSDVFSFGVLLLEIVSGKKVTRFLYDNEHLSLLSHAWQLWSKGKELDLIDDAVADSFSSIEVKRCIQVALLCVQDDAENRPTMAAVISMLSSETELLQPKEPIFTFHNPSKFDQPRDNNPCSICEITLSLAEGR</sequence>
<dbReference type="CDD" id="cd01098">
    <property type="entry name" value="PAN_AP_plant"/>
    <property type="match status" value="1"/>
</dbReference>
<evidence type="ECO:0000259" key="18">
    <source>
        <dbReference type="PROSITE" id="PS50011"/>
    </source>
</evidence>
<dbReference type="InterPro" id="IPR000719">
    <property type="entry name" value="Prot_kinase_dom"/>
</dbReference>
<dbReference type="CDD" id="cd00028">
    <property type="entry name" value="B_lectin"/>
    <property type="match status" value="1"/>
</dbReference>
<evidence type="ECO:0000256" key="6">
    <source>
        <dbReference type="ARBA" id="ARBA00022679"/>
    </source>
</evidence>
<dbReference type="SMART" id="SM00220">
    <property type="entry name" value="S_TKc"/>
    <property type="match status" value="2"/>
</dbReference>
<dbReference type="GO" id="GO:0005886">
    <property type="term" value="C:plasma membrane"/>
    <property type="evidence" value="ECO:0007669"/>
    <property type="project" value="UniProtKB-SubCell"/>
</dbReference>
<dbReference type="SUPFAM" id="SSF51110">
    <property type="entry name" value="alpha-D-mannose-specific plant lectins"/>
    <property type="match status" value="1"/>
</dbReference>
<dbReference type="CDD" id="cd14066">
    <property type="entry name" value="STKc_IRAK"/>
    <property type="match status" value="1"/>
</dbReference>
<dbReference type="InterPro" id="IPR011009">
    <property type="entry name" value="Kinase-like_dom_sf"/>
</dbReference>
<dbReference type="GO" id="GO:0031625">
    <property type="term" value="F:ubiquitin protein ligase binding"/>
    <property type="evidence" value="ECO:0007669"/>
    <property type="project" value="UniProtKB-ARBA"/>
</dbReference>
<reference evidence="21 22" key="1">
    <citation type="journal article" date="2021" name="Commun. Biol.">
        <title>The genome of Shorea leprosula (Dipterocarpaceae) highlights the ecological relevance of drought in aseasonal tropical rainforests.</title>
        <authorList>
            <person name="Ng K.K.S."/>
            <person name="Kobayashi M.J."/>
            <person name="Fawcett J.A."/>
            <person name="Hatakeyama M."/>
            <person name="Paape T."/>
            <person name="Ng C.H."/>
            <person name="Ang C.C."/>
            <person name="Tnah L.H."/>
            <person name="Lee C.T."/>
            <person name="Nishiyama T."/>
            <person name="Sese J."/>
            <person name="O'Brien M.J."/>
            <person name="Copetti D."/>
            <person name="Mohd Noor M.I."/>
            <person name="Ong R.C."/>
            <person name="Putra M."/>
            <person name="Sireger I.Z."/>
            <person name="Indrioko S."/>
            <person name="Kosugi Y."/>
            <person name="Izuno A."/>
            <person name="Isagi Y."/>
            <person name="Lee S.L."/>
            <person name="Shimizu K.K."/>
        </authorList>
    </citation>
    <scope>NUCLEOTIDE SEQUENCE [LARGE SCALE GENOMIC DNA]</scope>
    <source>
        <strain evidence="21">214</strain>
    </source>
</reference>
<keyword evidence="10" id="KW-0547">Nucleotide-binding</keyword>
<dbReference type="PROSITE" id="PS50927">
    <property type="entry name" value="BULB_LECTIN"/>
    <property type="match status" value="1"/>
</dbReference>
<keyword evidence="15" id="KW-1015">Disulfide bond</keyword>
<keyword evidence="6" id="KW-0808">Transferase</keyword>
<keyword evidence="4" id="KW-0245">EGF-like domain</keyword>
<proteinExistence type="predicted"/>
<keyword evidence="13" id="KW-1133">Transmembrane helix</keyword>
<feature type="domain" description="Protein kinase" evidence="18">
    <location>
        <begin position="488"/>
        <end position="764"/>
    </location>
</feature>
<dbReference type="EMBL" id="BPVZ01000052">
    <property type="protein sequence ID" value="GKV19181.1"/>
    <property type="molecule type" value="Genomic_DNA"/>
</dbReference>
<comment type="subcellular location">
    <subcellularLocation>
        <location evidence="1">Cell membrane</location>
        <topology evidence="1">Single-pass type I membrane protein</topology>
    </subcellularLocation>
</comment>
<evidence type="ECO:0000256" key="17">
    <source>
        <dbReference type="ARBA" id="ARBA00023180"/>
    </source>
</evidence>
<keyword evidence="2" id="KW-1003">Cell membrane</keyword>
<dbReference type="GO" id="GO:0004674">
    <property type="term" value="F:protein serine/threonine kinase activity"/>
    <property type="evidence" value="ECO:0007669"/>
    <property type="project" value="UniProtKB-KW"/>
</dbReference>
<evidence type="ECO:0008006" key="23">
    <source>
        <dbReference type="Google" id="ProtNLM"/>
    </source>
</evidence>
<dbReference type="InterPro" id="IPR001480">
    <property type="entry name" value="Bulb-type_lectin_dom"/>
</dbReference>
<evidence type="ECO:0000256" key="16">
    <source>
        <dbReference type="ARBA" id="ARBA00023170"/>
    </source>
</evidence>
<evidence type="ECO:0000256" key="13">
    <source>
        <dbReference type="ARBA" id="ARBA00022989"/>
    </source>
</evidence>
<dbReference type="Gene3D" id="2.90.10.10">
    <property type="entry name" value="Bulb-type lectin domain"/>
    <property type="match status" value="1"/>
</dbReference>
<evidence type="ECO:0000256" key="4">
    <source>
        <dbReference type="ARBA" id="ARBA00022536"/>
    </source>
</evidence>
<keyword evidence="7" id="KW-0812">Transmembrane</keyword>
<dbReference type="SUPFAM" id="SSF57414">
    <property type="entry name" value="Hairpin loop containing domain-like"/>
    <property type="match status" value="1"/>
</dbReference>
<dbReference type="Pfam" id="PF08276">
    <property type="entry name" value="PAN_2"/>
    <property type="match status" value="1"/>
</dbReference>
<dbReference type="InterPro" id="IPR003609">
    <property type="entry name" value="Pan_app"/>
</dbReference>
<evidence type="ECO:0000256" key="9">
    <source>
        <dbReference type="ARBA" id="ARBA00022734"/>
    </source>
</evidence>
<dbReference type="InterPro" id="IPR000858">
    <property type="entry name" value="S_locus_glycoprot_dom"/>
</dbReference>
<keyword evidence="14" id="KW-0472">Membrane</keyword>
<evidence type="ECO:0000256" key="8">
    <source>
        <dbReference type="ARBA" id="ARBA00022729"/>
    </source>
</evidence>
<dbReference type="Gene3D" id="1.10.510.10">
    <property type="entry name" value="Transferase(Phosphotransferase) domain 1"/>
    <property type="match status" value="2"/>
</dbReference>
<dbReference type="GO" id="GO:0045087">
    <property type="term" value="P:innate immune response"/>
    <property type="evidence" value="ECO:0007669"/>
    <property type="project" value="UniProtKB-ARBA"/>
</dbReference>
<dbReference type="FunFam" id="1.10.510.10:FF:000345">
    <property type="entry name" value="G-type lectin S-receptor-like serine/threonine-protein kinase"/>
    <property type="match status" value="2"/>
</dbReference>
<keyword evidence="3" id="KW-0723">Serine/threonine-protein kinase</keyword>
<evidence type="ECO:0000256" key="3">
    <source>
        <dbReference type="ARBA" id="ARBA00022527"/>
    </source>
</evidence>
<evidence type="ECO:0000256" key="12">
    <source>
        <dbReference type="ARBA" id="ARBA00022840"/>
    </source>
</evidence>
<keyword evidence="12" id="KW-0067">ATP-binding</keyword>
<dbReference type="Pfam" id="PF01453">
    <property type="entry name" value="B_lectin"/>
    <property type="match status" value="1"/>
</dbReference>
<keyword evidence="16" id="KW-0675">Receptor</keyword>
<evidence type="ECO:0000259" key="20">
    <source>
        <dbReference type="PROSITE" id="PS50948"/>
    </source>
</evidence>
<dbReference type="PANTHER" id="PTHR27002:SF950">
    <property type="entry name" value="PROTEIN KINASE DOMAIN-CONTAINING PROTEIN"/>
    <property type="match status" value="1"/>
</dbReference>
<dbReference type="GO" id="GO:0005524">
    <property type="term" value="F:ATP binding"/>
    <property type="evidence" value="ECO:0007669"/>
    <property type="project" value="UniProtKB-KW"/>
</dbReference>
<dbReference type="Proteomes" id="UP001054252">
    <property type="component" value="Unassembled WGS sequence"/>
</dbReference>
<dbReference type="InterPro" id="IPR036426">
    <property type="entry name" value="Bulb-type_lectin_dom_sf"/>
</dbReference>
<keyword evidence="5" id="KW-0597">Phosphoprotein</keyword>
<dbReference type="FunFam" id="2.90.10.10:FF:000003">
    <property type="entry name" value="G-type lectin S-receptor-like serine/threonine-protein kinase"/>
    <property type="match status" value="1"/>
</dbReference>
<dbReference type="Pfam" id="PF00954">
    <property type="entry name" value="S_locus_glycop"/>
    <property type="match status" value="1"/>
</dbReference>
<evidence type="ECO:0000256" key="14">
    <source>
        <dbReference type="ARBA" id="ARBA00023136"/>
    </source>
</evidence>
<dbReference type="Gene3D" id="3.30.200.20">
    <property type="entry name" value="Phosphorylase Kinase, domain 1"/>
    <property type="match status" value="1"/>
</dbReference>
<feature type="domain" description="Bulb-type lectin" evidence="19">
    <location>
        <begin position="30"/>
        <end position="151"/>
    </location>
</feature>
<keyword evidence="22" id="KW-1185">Reference proteome</keyword>
<dbReference type="PROSITE" id="PS00108">
    <property type="entry name" value="PROTEIN_KINASE_ST"/>
    <property type="match status" value="2"/>
</dbReference>
<evidence type="ECO:0000256" key="15">
    <source>
        <dbReference type="ARBA" id="ARBA00023157"/>
    </source>
</evidence>
<dbReference type="FunFam" id="3.30.200.20:FF:000330">
    <property type="entry name" value="G-type lectin S-receptor-like serine/threonine-protein kinase At4g03230"/>
    <property type="match status" value="1"/>
</dbReference>
<dbReference type="GO" id="GO:0030246">
    <property type="term" value="F:carbohydrate binding"/>
    <property type="evidence" value="ECO:0007669"/>
    <property type="project" value="UniProtKB-KW"/>
</dbReference>